<dbReference type="NCBIfam" id="TIGR00801">
    <property type="entry name" value="ncs2"/>
    <property type="match status" value="1"/>
</dbReference>
<comment type="similarity">
    <text evidence="2">Belongs to the nucleobase:cation symporter-2 (NCS2) (TC 2.A.40) family.</text>
</comment>
<evidence type="ECO:0000313" key="8">
    <source>
        <dbReference type="EMBL" id="RKD34347.1"/>
    </source>
</evidence>
<dbReference type="PROSITE" id="PS01116">
    <property type="entry name" value="XANTH_URACIL_PERMASE"/>
    <property type="match status" value="1"/>
</dbReference>
<feature type="transmembrane region" description="Helical" evidence="7">
    <location>
        <begin position="28"/>
        <end position="47"/>
    </location>
</feature>
<evidence type="ECO:0000256" key="3">
    <source>
        <dbReference type="ARBA" id="ARBA00022448"/>
    </source>
</evidence>
<accession>A0A419TA68</accession>
<name>A0A419TA68_9FIRM</name>
<evidence type="ECO:0000256" key="5">
    <source>
        <dbReference type="ARBA" id="ARBA00022989"/>
    </source>
</evidence>
<evidence type="ECO:0000256" key="4">
    <source>
        <dbReference type="ARBA" id="ARBA00022692"/>
    </source>
</evidence>
<comment type="caution">
    <text evidence="8">The sequence shown here is derived from an EMBL/GenBank/DDBJ whole genome shotgun (WGS) entry which is preliminary data.</text>
</comment>
<keyword evidence="3" id="KW-0813">Transport</keyword>
<comment type="subcellular location">
    <subcellularLocation>
        <location evidence="1">Membrane</location>
        <topology evidence="1">Multi-pass membrane protein</topology>
    </subcellularLocation>
</comment>
<gene>
    <name evidence="8" type="ORF">BET03_00500</name>
</gene>
<evidence type="ECO:0000256" key="7">
    <source>
        <dbReference type="SAM" id="Phobius"/>
    </source>
</evidence>
<feature type="transmembrane region" description="Helical" evidence="7">
    <location>
        <begin position="305"/>
        <end position="326"/>
    </location>
</feature>
<feature type="transmembrane region" description="Helical" evidence="7">
    <location>
        <begin position="101"/>
        <end position="123"/>
    </location>
</feature>
<dbReference type="GO" id="GO:0005886">
    <property type="term" value="C:plasma membrane"/>
    <property type="evidence" value="ECO:0007669"/>
    <property type="project" value="UniProtKB-ARBA"/>
</dbReference>
<feature type="transmembrane region" description="Helical" evidence="7">
    <location>
        <begin position="402"/>
        <end position="419"/>
    </location>
</feature>
<sequence>MLKNELLEGQTETVTSNEKAKKVARKGILAIQHVIAMFGATVLVPILTGLNPAVALFTAGCGTLLFHLVTKGKVPVFLGSSFAFIPVITAVANQYGDLSYAQGGIMVAGGLYLVMALLIKIFGVERIKSFFPPVVVGPMIIVIGLILSPVAIQMASTNWLVAMVVVATVISVSIFSKGFFKVIPILCGVTVGYIFSAMLGIIDYTPITNASIISVPQFTLPKFEFGAIAMIAPIVLAVFMEHIGDVTTNGAVVGKNFIEDPGLHRTLMGDGLATLFAGLVGGPANTTYGENTSVLAVTKVYDPSILRIAAVIAIGLSFIGKVGAILQTIPQAVMGGVSLILFGMIASVGIRTITNAEVDFSSNRNLIVASLILVAGIGTEFLKANPNFNGVIGIQITENIQIIGLSLAALIGVVVNKILPEC</sequence>
<dbReference type="InterPro" id="IPR006042">
    <property type="entry name" value="Xan_ur_permease"/>
</dbReference>
<dbReference type="Proteomes" id="UP000284177">
    <property type="component" value="Unassembled WGS sequence"/>
</dbReference>
<evidence type="ECO:0000313" key="9">
    <source>
        <dbReference type="Proteomes" id="UP000284177"/>
    </source>
</evidence>
<dbReference type="InterPro" id="IPR006043">
    <property type="entry name" value="NCS2"/>
</dbReference>
<evidence type="ECO:0000256" key="2">
    <source>
        <dbReference type="ARBA" id="ARBA00008821"/>
    </source>
</evidence>
<feature type="transmembrane region" description="Helical" evidence="7">
    <location>
        <begin position="182"/>
        <end position="202"/>
    </location>
</feature>
<feature type="transmembrane region" description="Helical" evidence="7">
    <location>
        <begin position="76"/>
        <end position="95"/>
    </location>
</feature>
<feature type="transmembrane region" description="Helical" evidence="7">
    <location>
        <begin position="332"/>
        <end position="353"/>
    </location>
</feature>
<dbReference type="EMBL" id="MCIB01000001">
    <property type="protein sequence ID" value="RKD34347.1"/>
    <property type="molecule type" value="Genomic_DNA"/>
</dbReference>
<feature type="transmembrane region" description="Helical" evidence="7">
    <location>
        <begin position="222"/>
        <end position="240"/>
    </location>
</feature>
<feature type="transmembrane region" description="Helical" evidence="7">
    <location>
        <begin position="53"/>
        <end position="69"/>
    </location>
</feature>
<protein>
    <submittedName>
        <fullName evidence="8">Uracil permease</fullName>
    </submittedName>
</protein>
<dbReference type="AlphaFoldDB" id="A0A419TA68"/>
<keyword evidence="6 7" id="KW-0472">Membrane</keyword>
<feature type="transmembrane region" description="Helical" evidence="7">
    <location>
        <begin position="365"/>
        <end position="382"/>
    </location>
</feature>
<reference evidence="8 9" key="1">
    <citation type="submission" date="2016-08" db="EMBL/GenBank/DDBJ databases">
        <title>Novel Firmicutes and Novel Genomes.</title>
        <authorList>
            <person name="Poppleton D.I."/>
            <person name="Gribaldo S."/>
        </authorList>
    </citation>
    <scope>NUCLEOTIDE SEQUENCE [LARGE SCALE GENOMIC DNA]</scope>
    <source>
        <strain evidence="8 9">CTT3</strain>
    </source>
</reference>
<keyword evidence="4 7" id="KW-0812">Transmembrane</keyword>
<feature type="transmembrane region" description="Helical" evidence="7">
    <location>
        <begin position="158"/>
        <end position="175"/>
    </location>
</feature>
<feature type="transmembrane region" description="Helical" evidence="7">
    <location>
        <begin position="130"/>
        <end position="152"/>
    </location>
</feature>
<proteinExistence type="inferred from homology"/>
<dbReference type="RefSeq" id="WP_120166141.1">
    <property type="nucleotide sequence ID" value="NZ_MCIB01000001.1"/>
</dbReference>
<dbReference type="GO" id="GO:0015205">
    <property type="term" value="F:nucleobase transmembrane transporter activity"/>
    <property type="evidence" value="ECO:0007669"/>
    <property type="project" value="UniProtKB-ARBA"/>
</dbReference>
<evidence type="ECO:0000256" key="6">
    <source>
        <dbReference type="ARBA" id="ARBA00023136"/>
    </source>
</evidence>
<keyword evidence="9" id="KW-1185">Reference proteome</keyword>
<keyword evidence="5 7" id="KW-1133">Transmembrane helix</keyword>
<organism evidence="8 9">
    <name type="scientific">Thermohalobacter berrensis</name>
    <dbReference type="NCBI Taxonomy" id="99594"/>
    <lineage>
        <taxon>Bacteria</taxon>
        <taxon>Bacillati</taxon>
        <taxon>Bacillota</taxon>
        <taxon>Tissierellia</taxon>
        <taxon>Tissierellales</taxon>
        <taxon>Thermohalobacteraceae</taxon>
        <taxon>Thermohalobacter</taxon>
    </lineage>
</organism>
<dbReference type="PANTHER" id="PTHR11119">
    <property type="entry name" value="XANTHINE-URACIL / VITAMIN C PERMEASE FAMILY MEMBER"/>
    <property type="match status" value="1"/>
</dbReference>
<evidence type="ECO:0000256" key="1">
    <source>
        <dbReference type="ARBA" id="ARBA00004141"/>
    </source>
</evidence>
<dbReference type="Pfam" id="PF00860">
    <property type="entry name" value="Xan_ur_permease"/>
    <property type="match status" value="1"/>
</dbReference>
<dbReference type="OrthoDB" id="9779092at2"/>